<keyword evidence="3" id="KW-0732">Signal</keyword>
<dbReference type="AlphaFoldDB" id="A0A6G6Y784"/>
<protein>
    <recommendedName>
        <fullName evidence="3">Carboxylic ester hydrolase</fullName>
        <ecNumber evidence="3">3.1.1.-</ecNumber>
    </recommendedName>
</protein>
<dbReference type="InterPro" id="IPR029058">
    <property type="entry name" value="AB_hydrolase_fold"/>
</dbReference>
<dbReference type="InterPro" id="IPR019826">
    <property type="entry name" value="Carboxylesterase_B_AS"/>
</dbReference>
<sequence>MISRRTLVSASLAAGALAAAPRFAWAQKAVITAAIETGAGQVRGTVEQGVATFRGIPYGADTAARRFQPPLPREPWSGVRECTEFGPRAPQGSLGGSGRMPTEGEHAQFVMQVLGAFRDGVAGTGNESEDCLYLNVYTPEASDARKRPVLFWLHGGGFAIGSGGEPAYEGHALCRRGDVVVVTINHRLASPGFLYLGAAHADFADSGNVGQLDQILALQWVRDNIAQFGGDPDNVTIFGESGGGAKVSTLLAMPPAQGLFHKAIIQSGARLTGVARDDAADLGAKFLAQLELAPENVHRIQELPLSAIMAAEKAVMAGAIPGMGGPSLAPVVDGRSLPRDPFAPDAPATAHDIPVLVGSTKDEATLFSIVDPLFGTMTEEQARQRFGFLLGPRAEEGFEVYRNLRPDDAPTYWFTSMMTGTGTWIDSIRLAERKAAQGGAPVWMYRLDWETPVFDGVLRSPHGLDTSLVFDNPDKTPKIMGDGPEPALLAAAMSQAWINFARSGDPSFAGQDWPSYDSETRATMIFDVESHVVNDPDRPAREFGGKRG</sequence>
<name>A0A6G6Y784_9SPHN</name>
<accession>A0A6G6Y784</accession>
<feature type="signal peptide" evidence="3">
    <location>
        <begin position="1"/>
        <end position="26"/>
    </location>
</feature>
<comment type="similarity">
    <text evidence="1 3">Belongs to the type-B carboxylesterase/lipase family.</text>
</comment>
<dbReference type="InterPro" id="IPR002018">
    <property type="entry name" value="CarbesteraseB"/>
</dbReference>
<dbReference type="EC" id="3.1.1.-" evidence="3"/>
<dbReference type="InterPro" id="IPR006311">
    <property type="entry name" value="TAT_signal"/>
</dbReference>
<feature type="chain" id="PRO_5026373228" description="Carboxylic ester hydrolase" evidence="3">
    <location>
        <begin position="27"/>
        <end position="548"/>
    </location>
</feature>
<proteinExistence type="inferred from homology"/>
<dbReference type="Pfam" id="PF00135">
    <property type="entry name" value="COesterase"/>
    <property type="match status" value="1"/>
</dbReference>
<dbReference type="PROSITE" id="PS00941">
    <property type="entry name" value="CARBOXYLESTERASE_B_2"/>
    <property type="match status" value="1"/>
</dbReference>
<feature type="domain" description="Carboxylesterase type B" evidence="4">
    <location>
        <begin position="34"/>
        <end position="530"/>
    </location>
</feature>
<dbReference type="Proteomes" id="UP000501568">
    <property type="component" value="Chromosome"/>
</dbReference>
<evidence type="ECO:0000256" key="2">
    <source>
        <dbReference type="ARBA" id="ARBA00022801"/>
    </source>
</evidence>
<dbReference type="PANTHER" id="PTHR11559">
    <property type="entry name" value="CARBOXYLESTERASE"/>
    <property type="match status" value="1"/>
</dbReference>
<reference evidence="5 6" key="1">
    <citation type="submission" date="2020-02" db="EMBL/GenBank/DDBJ databases">
        <authorList>
            <person name="Zheng R.K."/>
            <person name="Sun C.M."/>
        </authorList>
    </citation>
    <scope>NUCLEOTIDE SEQUENCE [LARGE SCALE GENOMIC DNA]</scope>
    <source>
        <strain evidence="6">zrk23</strain>
    </source>
</reference>
<dbReference type="GO" id="GO:0016787">
    <property type="term" value="F:hydrolase activity"/>
    <property type="evidence" value="ECO:0007669"/>
    <property type="project" value="UniProtKB-KW"/>
</dbReference>
<evidence type="ECO:0000256" key="1">
    <source>
        <dbReference type="ARBA" id="ARBA00005964"/>
    </source>
</evidence>
<evidence type="ECO:0000256" key="3">
    <source>
        <dbReference type="RuleBase" id="RU361235"/>
    </source>
</evidence>
<dbReference type="Gene3D" id="3.40.50.1820">
    <property type="entry name" value="alpha/beta hydrolase"/>
    <property type="match status" value="1"/>
</dbReference>
<dbReference type="SUPFAM" id="SSF53474">
    <property type="entry name" value="alpha/beta-Hydrolases"/>
    <property type="match status" value="1"/>
</dbReference>
<dbReference type="RefSeq" id="WP_165327812.1">
    <property type="nucleotide sequence ID" value="NZ_CP049109.1"/>
</dbReference>
<dbReference type="KEGG" id="spzr:G5C33_14075"/>
<gene>
    <name evidence="5" type="ORF">G5C33_14075</name>
</gene>
<dbReference type="InterPro" id="IPR050309">
    <property type="entry name" value="Type-B_Carboxylest/Lipase"/>
</dbReference>
<dbReference type="EMBL" id="CP049109">
    <property type="protein sequence ID" value="QIG80804.1"/>
    <property type="molecule type" value="Genomic_DNA"/>
</dbReference>
<dbReference type="PROSITE" id="PS00122">
    <property type="entry name" value="CARBOXYLESTERASE_B_1"/>
    <property type="match status" value="1"/>
</dbReference>
<dbReference type="PROSITE" id="PS51318">
    <property type="entry name" value="TAT"/>
    <property type="match status" value="1"/>
</dbReference>
<evidence type="ECO:0000313" key="5">
    <source>
        <dbReference type="EMBL" id="QIG80804.1"/>
    </source>
</evidence>
<dbReference type="InterPro" id="IPR019819">
    <property type="entry name" value="Carboxylesterase_B_CS"/>
</dbReference>
<keyword evidence="2 3" id="KW-0378">Hydrolase</keyword>
<evidence type="ECO:0000259" key="4">
    <source>
        <dbReference type="Pfam" id="PF00135"/>
    </source>
</evidence>
<keyword evidence="6" id="KW-1185">Reference proteome</keyword>
<evidence type="ECO:0000313" key="6">
    <source>
        <dbReference type="Proteomes" id="UP000501568"/>
    </source>
</evidence>
<organism evidence="5 6">
    <name type="scientific">Stakelama tenebrarum</name>
    <dbReference type="NCBI Taxonomy" id="2711215"/>
    <lineage>
        <taxon>Bacteria</taxon>
        <taxon>Pseudomonadati</taxon>
        <taxon>Pseudomonadota</taxon>
        <taxon>Alphaproteobacteria</taxon>
        <taxon>Sphingomonadales</taxon>
        <taxon>Sphingomonadaceae</taxon>
        <taxon>Stakelama</taxon>
    </lineage>
</organism>